<dbReference type="Pfam" id="PF00196">
    <property type="entry name" value="GerE"/>
    <property type="match status" value="1"/>
</dbReference>
<dbReference type="PROSITE" id="PS50043">
    <property type="entry name" value="HTH_LUXR_2"/>
    <property type="match status" value="1"/>
</dbReference>
<dbReference type="GO" id="GO:0006355">
    <property type="term" value="P:regulation of DNA-templated transcription"/>
    <property type="evidence" value="ECO:0007669"/>
    <property type="project" value="InterPro"/>
</dbReference>
<dbReference type="Pfam" id="PF25872">
    <property type="entry name" value="HTH_77"/>
    <property type="match status" value="1"/>
</dbReference>
<dbReference type="Gene3D" id="1.25.40.10">
    <property type="entry name" value="Tetratricopeptide repeat domain"/>
    <property type="match status" value="1"/>
</dbReference>
<organism evidence="2 3">
    <name type="scientific">Saccharopolyspora thermophila</name>
    <dbReference type="NCBI Taxonomy" id="89367"/>
    <lineage>
        <taxon>Bacteria</taxon>
        <taxon>Bacillati</taxon>
        <taxon>Actinomycetota</taxon>
        <taxon>Actinomycetes</taxon>
        <taxon>Pseudonocardiales</taxon>
        <taxon>Pseudonocardiaceae</taxon>
        <taxon>Saccharopolyspora</taxon>
    </lineage>
</organism>
<dbReference type="InterPro" id="IPR027417">
    <property type="entry name" value="P-loop_NTPase"/>
</dbReference>
<dbReference type="InterPro" id="IPR058852">
    <property type="entry name" value="HTH_77"/>
</dbReference>
<dbReference type="Gene3D" id="3.40.50.300">
    <property type="entry name" value="P-loop containing nucleotide triphosphate hydrolases"/>
    <property type="match status" value="1"/>
</dbReference>
<dbReference type="GO" id="GO:0003677">
    <property type="term" value="F:DNA binding"/>
    <property type="evidence" value="ECO:0007669"/>
    <property type="project" value="InterPro"/>
</dbReference>
<dbReference type="Pfam" id="PF00931">
    <property type="entry name" value="NB-ARC"/>
    <property type="match status" value="1"/>
</dbReference>
<dbReference type="PRINTS" id="PR00364">
    <property type="entry name" value="DISEASERSIST"/>
</dbReference>
<evidence type="ECO:0000313" key="2">
    <source>
        <dbReference type="EMBL" id="GGI99947.1"/>
    </source>
</evidence>
<dbReference type="PRINTS" id="PR00038">
    <property type="entry name" value="HTHLUXR"/>
</dbReference>
<name>A0A917NGP6_9PSEU</name>
<dbReference type="PANTHER" id="PTHR47691:SF3">
    <property type="entry name" value="HTH-TYPE TRANSCRIPTIONAL REGULATOR RV0890C-RELATED"/>
    <property type="match status" value="1"/>
</dbReference>
<dbReference type="SUPFAM" id="SSF46894">
    <property type="entry name" value="C-terminal effector domain of the bipartite response regulators"/>
    <property type="match status" value="1"/>
</dbReference>
<comment type="caution">
    <text evidence="2">The sequence shown here is derived from an EMBL/GenBank/DDBJ whole genome shotgun (WGS) entry which is preliminary data.</text>
</comment>
<dbReference type="InterPro" id="IPR000792">
    <property type="entry name" value="Tscrpt_reg_LuxR_C"/>
</dbReference>
<dbReference type="PANTHER" id="PTHR47691">
    <property type="entry name" value="REGULATOR-RELATED"/>
    <property type="match status" value="1"/>
</dbReference>
<dbReference type="Gene3D" id="1.10.10.10">
    <property type="entry name" value="Winged helix-like DNA-binding domain superfamily/Winged helix DNA-binding domain"/>
    <property type="match status" value="1"/>
</dbReference>
<dbReference type="InterPro" id="IPR016032">
    <property type="entry name" value="Sig_transdc_resp-reg_C-effctor"/>
</dbReference>
<dbReference type="SMART" id="SM00421">
    <property type="entry name" value="HTH_LUXR"/>
    <property type="match status" value="1"/>
</dbReference>
<dbReference type="InterPro" id="IPR036388">
    <property type="entry name" value="WH-like_DNA-bd_sf"/>
</dbReference>
<proteinExistence type="predicted"/>
<dbReference type="Pfam" id="PF13424">
    <property type="entry name" value="TPR_12"/>
    <property type="match status" value="1"/>
</dbReference>
<dbReference type="Proteomes" id="UP000597989">
    <property type="component" value="Unassembled WGS sequence"/>
</dbReference>
<dbReference type="AlphaFoldDB" id="A0A917NGP6"/>
<evidence type="ECO:0000313" key="3">
    <source>
        <dbReference type="Proteomes" id="UP000597989"/>
    </source>
</evidence>
<dbReference type="SUPFAM" id="SSF52540">
    <property type="entry name" value="P-loop containing nucleoside triphosphate hydrolases"/>
    <property type="match status" value="1"/>
</dbReference>
<sequence length="769" mass="84781">MVAMARRRVGRLPDDLTSFVGRRGAITQVKKLVSDSRLVTLTGMAGVGKSRLALRVARDLRRAFPDGVWLVELARVLESDGLARVVQDGLGLRDRQTSLPEQDLAEQVTDKRMLVVLDGCEHLVASCGPLVRDLLAAAPEVRVLATSRRPLAIAGERVWQVPPMLMPRVDRRGRVVHKAIGYEAVELFADRAAAVLPDFAVTSANEELVVRLCQQLDGLPLAIELAAVWMRTLSVAEILDRLTDPYRLLTLGDRSALPHHRSLRAAIEWSHNLCSPREKVLWARLSVFSGGFDLEAAEAVCVGDGVSADDVFLGVAGLVEKSVLAKEEQHDGPTRYRLLKTIQEFGRERLGGGAGELALRRRHRDHYLMLAEHLDAEWLGPHQVEWLARLHQDRENLWGALEFCRTEPDESHEGLRMAAALRFFWVAGGSLREGRYWLDEALAVSVQPGQQRARALAVAGLIRVLLGDTEAAAELIGEARAVAEQVGADTVVAVLPHIAAMLELGRNDHDAAAELLGEALAGGELVRHDGIALLSLPSMALASVFRGDNAQAVQYCEECLEICDEHGELWCRSWAELLLGLACWRQGDHPAAIAHLRECLRLKNLFTDTIGMLIAVEVIAWVEAARGRAARAARLLTAVAQLWRPLGSYLFGVAQYRAWHEEAEARVRRKLSAADLRQAQQRGAEYTMDELVRLVLGESRPERPPDAAVQLTPREREVAQLVAQGLSNRQIAERLVISKRTSDSHIEHILAKLGATSRAQIAVWVAEQS</sequence>
<dbReference type="InterPro" id="IPR011990">
    <property type="entry name" value="TPR-like_helical_dom_sf"/>
</dbReference>
<gene>
    <name evidence="2" type="ORF">GCM10011581_41390</name>
</gene>
<dbReference type="GO" id="GO:0043531">
    <property type="term" value="F:ADP binding"/>
    <property type="evidence" value="ECO:0007669"/>
    <property type="project" value="InterPro"/>
</dbReference>
<dbReference type="InterPro" id="IPR019734">
    <property type="entry name" value="TPR_rpt"/>
</dbReference>
<dbReference type="InterPro" id="IPR002182">
    <property type="entry name" value="NB-ARC"/>
</dbReference>
<accession>A0A917NGP6</accession>
<dbReference type="SMART" id="SM00028">
    <property type="entry name" value="TPR"/>
    <property type="match status" value="3"/>
</dbReference>
<protein>
    <submittedName>
        <fullName evidence="2">LuxR family transcriptional regulator</fullName>
    </submittedName>
</protein>
<feature type="domain" description="HTH luxR-type" evidence="1">
    <location>
        <begin position="704"/>
        <end position="769"/>
    </location>
</feature>
<evidence type="ECO:0000259" key="1">
    <source>
        <dbReference type="PROSITE" id="PS50043"/>
    </source>
</evidence>
<reference evidence="2 3" key="1">
    <citation type="journal article" date="2014" name="Int. J. Syst. Evol. Microbiol.">
        <title>Complete genome sequence of Corynebacterium casei LMG S-19264T (=DSM 44701T), isolated from a smear-ripened cheese.</title>
        <authorList>
            <consortium name="US DOE Joint Genome Institute (JGI-PGF)"/>
            <person name="Walter F."/>
            <person name="Albersmeier A."/>
            <person name="Kalinowski J."/>
            <person name="Ruckert C."/>
        </authorList>
    </citation>
    <scope>NUCLEOTIDE SEQUENCE [LARGE SCALE GENOMIC DNA]</scope>
    <source>
        <strain evidence="2 3">CGMCC 4.7206</strain>
    </source>
</reference>
<dbReference type="SUPFAM" id="SSF48452">
    <property type="entry name" value="TPR-like"/>
    <property type="match status" value="2"/>
</dbReference>
<dbReference type="EMBL" id="BMMT01000017">
    <property type="protein sequence ID" value="GGI99947.1"/>
    <property type="molecule type" value="Genomic_DNA"/>
</dbReference>
<dbReference type="CDD" id="cd06170">
    <property type="entry name" value="LuxR_C_like"/>
    <property type="match status" value="1"/>
</dbReference>